<proteinExistence type="predicted"/>
<feature type="compositionally biased region" description="Polar residues" evidence="1">
    <location>
        <begin position="213"/>
        <end position="256"/>
    </location>
</feature>
<evidence type="ECO:0000259" key="2">
    <source>
        <dbReference type="Pfam" id="PF07727"/>
    </source>
</evidence>
<comment type="caution">
    <text evidence="3">The sequence shown here is derived from an EMBL/GenBank/DDBJ whole genome shotgun (WGS) entry which is preliminary data.</text>
</comment>
<organism evidence="3 4">
    <name type="scientific">Mikania micrantha</name>
    <name type="common">bitter vine</name>
    <dbReference type="NCBI Taxonomy" id="192012"/>
    <lineage>
        <taxon>Eukaryota</taxon>
        <taxon>Viridiplantae</taxon>
        <taxon>Streptophyta</taxon>
        <taxon>Embryophyta</taxon>
        <taxon>Tracheophyta</taxon>
        <taxon>Spermatophyta</taxon>
        <taxon>Magnoliopsida</taxon>
        <taxon>eudicotyledons</taxon>
        <taxon>Gunneridae</taxon>
        <taxon>Pentapetalae</taxon>
        <taxon>asterids</taxon>
        <taxon>campanulids</taxon>
        <taxon>Asterales</taxon>
        <taxon>Asteraceae</taxon>
        <taxon>Asteroideae</taxon>
        <taxon>Heliantheae alliance</taxon>
        <taxon>Eupatorieae</taxon>
        <taxon>Mikania</taxon>
    </lineage>
</organism>
<dbReference type="InterPro" id="IPR043502">
    <property type="entry name" value="DNA/RNA_pol_sf"/>
</dbReference>
<dbReference type="AlphaFoldDB" id="A0A5N6PUA6"/>
<accession>A0A5N6PUA6</accession>
<dbReference type="EMBL" id="SZYD01000003">
    <property type="protein sequence ID" value="KAD6796499.1"/>
    <property type="molecule type" value="Genomic_DNA"/>
</dbReference>
<dbReference type="Pfam" id="PF07727">
    <property type="entry name" value="RVT_2"/>
    <property type="match status" value="1"/>
</dbReference>
<reference evidence="3 4" key="1">
    <citation type="submission" date="2019-05" db="EMBL/GenBank/DDBJ databases">
        <title>Mikania micrantha, genome provides insights into the molecular mechanism of rapid growth.</title>
        <authorList>
            <person name="Liu B."/>
        </authorList>
    </citation>
    <scope>NUCLEOTIDE SEQUENCE [LARGE SCALE GENOMIC DNA]</scope>
    <source>
        <strain evidence="3">NLD-2019</strain>
        <tissue evidence="3">Leaf</tissue>
    </source>
</reference>
<dbReference type="Proteomes" id="UP000326396">
    <property type="component" value="Linkage Group LG11"/>
</dbReference>
<protein>
    <recommendedName>
        <fullName evidence="2">Reverse transcriptase Ty1/copia-type domain-containing protein</fullName>
    </recommendedName>
</protein>
<feature type="region of interest" description="Disordered" evidence="1">
    <location>
        <begin position="213"/>
        <end position="274"/>
    </location>
</feature>
<evidence type="ECO:0000313" key="4">
    <source>
        <dbReference type="Proteomes" id="UP000326396"/>
    </source>
</evidence>
<dbReference type="InterPro" id="IPR013103">
    <property type="entry name" value="RVT_2"/>
</dbReference>
<dbReference type="OrthoDB" id="6112794at2759"/>
<sequence>MWWDGVWAGRRLDSGVCPIYKHTDLDITCGVNKIKVLPKGVLLKLFKLINYMNSPTIVLTLFLLHAFSGDAQIFLTFMLCKQSDQHDYHPRYRAPGTFRLTGTSDPTPPARVPNDQILLRAPRRNNMYMLDMSTATPLSNISCFVSKASLDESSLWHRRLCHVGSHIAWWSLMKEYVPASQSITIDSSKSTKEEDLCVELSIASRQILAESTSAHNDVSQSETVNTSHVVPLSDSTSVPLSQEESGSPSAETNTLETLPPKENPPTTVQSQKPQDLPEIQLEVVLPNLESSNLELTSHLDVIPRTRIHNTHPVENIIGNVEEGVRTRSSMHEANIYLFSCFLSQIEPKKVAETLKDSSWIEAIQEELLQFERQGVWKICPLPKGKYAIGAKWVFRNKKDDKVARIEAIRIFLAFAAAKNFKVFQMDVKSAFLYGRIDEEVYVCQPPGFEDPKFPDHVCKLDKALYGLHQAPRKWYETLSSFLLANNFKRGTIDKTLFFKKSNQHIMLVQIYVDDIIFGSTNESLYKDMNH</sequence>
<gene>
    <name evidence="3" type="ORF">E3N88_07395</name>
</gene>
<feature type="domain" description="Reverse transcriptase Ty1/copia-type" evidence="2">
    <location>
        <begin position="402"/>
        <end position="528"/>
    </location>
</feature>
<feature type="compositionally biased region" description="Polar residues" evidence="1">
    <location>
        <begin position="264"/>
        <end position="273"/>
    </location>
</feature>
<name>A0A5N6PUA6_9ASTR</name>
<keyword evidence="4" id="KW-1185">Reference proteome</keyword>
<evidence type="ECO:0000256" key="1">
    <source>
        <dbReference type="SAM" id="MobiDB-lite"/>
    </source>
</evidence>
<dbReference type="SUPFAM" id="SSF56672">
    <property type="entry name" value="DNA/RNA polymerases"/>
    <property type="match status" value="1"/>
</dbReference>
<evidence type="ECO:0000313" key="3">
    <source>
        <dbReference type="EMBL" id="KAD6796499.1"/>
    </source>
</evidence>